<evidence type="ECO:0000313" key="2">
    <source>
        <dbReference type="EMBL" id="KOX76327.1"/>
    </source>
</evidence>
<dbReference type="Proteomes" id="UP000053105">
    <property type="component" value="Unassembled WGS sequence"/>
</dbReference>
<dbReference type="EMBL" id="KQ435750">
    <property type="protein sequence ID" value="KOX76327.1"/>
    <property type="molecule type" value="Genomic_DNA"/>
</dbReference>
<name>A0A0M9A3A1_9HYME</name>
<gene>
    <name evidence="2" type="ORF">WN51_11658</name>
</gene>
<dbReference type="AlphaFoldDB" id="A0A0M9A3A1"/>
<feature type="region of interest" description="Disordered" evidence="1">
    <location>
        <begin position="1"/>
        <end position="20"/>
    </location>
</feature>
<evidence type="ECO:0000313" key="3">
    <source>
        <dbReference type="Proteomes" id="UP000053105"/>
    </source>
</evidence>
<evidence type="ECO:0000256" key="1">
    <source>
        <dbReference type="SAM" id="MobiDB-lite"/>
    </source>
</evidence>
<feature type="compositionally biased region" description="Basic residues" evidence="1">
    <location>
        <begin position="1"/>
        <end position="11"/>
    </location>
</feature>
<organism evidence="2 3">
    <name type="scientific">Melipona quadrifasciata</name>
    <dbReference type="NCBI Taxonomy" id="166423"/>
    <lineage>
        <taxon>Eukaryota</taxon>
        <taxon>Metazoa</taxon>
        <taxon>Ecdysozoa</taxon>
        <taxon>Arthropoda</taxon>
        <taxon>Hexapoda</taxon>
        <taxon>Insecta</taxon>
        <taxon>Pterygota</taxon>
        <taxon>Neoptera</taxon>
        <taxon>Endopterygota</taxon>
        <taxon>Hymenoptera</taxon>
        <taxon>Apocrita</taxon>
        <taxon>Aculeata</taxon>
        <taxon>Apoidea</taxon>
        <taxon>Anthophila</taxon>
        <taxon>Apidae</taxon>
        <taxon>Melipona</taxon>
    </lineage>
</organism>
<reference evidence="2 3" key="1">
    <citation type="submission" date="2015-07" db="EMBL/GenBank/DDBJ databases">
        <title>The genome of Melipona quadrifasciata.</title>
        <authorList>
            <person name="Pan H."/>
            <person name="Kapheim K."/>
        </authorList>
    </citation>
    <scope>NUCLEOTIDE SEQUENCE [LARGE SCALE GENOMIC DNA]</scope>
    <source>
        <strain evidence="2">0111107301</strain>
        <tissue evidence="2">Whole body</tissue>
    </source>
</reference>
<proteinExistence type="predicted"/>
<feature type="region of interest" description="Disordered" evidence="1">
    <location>
        <begin position="44"/>
        <end position="66"/>
    </location>
</feature>
<keyword evidence="3" id="KW-1185">Reference proteome</keyword>
<accession>A0A0M9A3A1</accession>
<sequence length="66" mass="7825">MKMKKKKKKEKKKMEEDAIEKELHLQVSVLRLLDTQADYAIRMSQSQLSNKQTRESKNEQTTNKSD</sequence>
<protein>
    <submittedName>
        <fullName evidence="2">Uncharacterized protein</fullName>
    </submittedName>
</protein>